<dbReference type="Proteomes" id="UP001055811">
    <property type="component" value="Linkage Group LG09"/>
</dbReference>
<sequence>MEFPKRHVFLYLKSSDKNAIGDSEDDEQLPEIDGIGDSEDKEEWESDGQFSDESKLLSSDQASQVGSFDQATQMGSSGDSDSDGHFDVGSSGDDDFDGHNDEDEDYIVRV</sequence>
<gene>
    <name evidence="1" type="ORF">L2E82_49735</name>
</gene>
<dbReference type="EMBL" id="CM042017">
    <property type="protein sequence ID" value="KAI3691379.1"/>
    <property type="molecule type" value="Genomic_DNA"/>
</dbReference>
<name>A0ACB8Z065_CICIN</name>
<reference evidence="1 2" key="2">
    <citation type="journal article" date="2022" name="Mol. Ecol. Resour.">
        <title>The genomes of chicory, endive, great burdock and yacon provide insights into Asteraceae paleo-polyploidization history and plant inulin production.</title>
        <authorList>
            <person name="Fan W."/>
            <person name="Wang S."/>
            <person name="Wang H."/>
            <person name="Wang A."/>
            <person name="Jiang F."/>
            <person name="Liu H."/>
            <person name="Zhao H."/>
            <person name="Xu D."/>
            <person name="Zhang Y."/>
        </authorList>
    </citation>
    <scope>NUCLEOTIDE SEQUENCE [LARGE SCALE GENOMIC DNA]</scope>
    <source>
        <strain evidence="2">cv. Punajuju</strain>
        <tissue evidence="1">Leaves</tissue>
    </source>
</reference>
<comment type="caution">
    <text evidence="1">The sequence shown here is derived from an EMBL/GenBank/DDBJ whole genome shotgun (WGS) entry which is preliminary data.</text>
</comment>
<proteinExistence type="predicted"/>
<reference evidence="2" key="1">
    <citation type="journal article" date="2022" name="Mol. Ecol. Resour.">
        <title>The genomes of chicory, endive, great burdock and yacon provide insights into Asteraceae palaeo-polyploidization history and plant inulin production.</title>
        <authorList>
            <person name="Fan W."/>
            <person name="Wang S."/>
            <person name="Wang H."/>
            <person name="Wang A."/>
            <person name="Jiang F."/>
            <person name="Liu H."/>
            <person name="Zhao H."/>
            <person name="Xu D."/>
            <person name="Zhang Y."/>
        </authorList>
    </citation>
    <scope>NUCLEOTIDE SEQUENCE [LARGE SCALE GENOMIC DNA]</scope>
    <source>
        <strain evidence="2">cv. Punajuju</strain>
    </source>
</reference>
<accession>A0ACB8Z065</accession>
<evidence type="ECO:0000313" key="1">
    <source>
        <dbReference type="EMBL" id="KAI3691379.1"/>
    </source>
</evidence>
<keyword evidence="2" id="KW-1185">Reference proteome</keyword>
<organism evidence="1 2">
    <name type="scientific">Cichorium intybus</name>
    <name type="common">Chicory</name>
    <dbReference type="NCBI Taxonomy" id="13427"/>
    <lineage>
        <taxon>Eukaryota</taxon>
        <taxon>Viridiplantae</taxon>
        <taxon>Streptophyta</taxon>
        <taxon>Embryophyta</taxon>
        <taxon>Tracheophyta</taxon>
        <taxon>Spermatophyta</taxon>
        <taxon>Magnoliopsida</taxon>
        <taxon>eudicotyledons</taxon>
        <taxon>Gunneridae</taxon>
        <taxon>Pentapetalae</taxon>
        <taxon>asterids</taxon>
        <taxon>campanulids</taxon>
        <taxon>Asterales</taxon>
        <taxon>Asteraceae</taxon>
        <taxon>Cichorioideae</taxon>
        <taxon>Cichorieae</taxon>
        <taxon>Cichoriinae</taxon>
        <taxon>Cichorium</taxon>
    </lineage>
</organism>
<protein>
    <submittedName>
        <fullName evidence="1">Uncharacterized protein</fullName>
    </submittedName>
</protein>
<evidence type="ECO:0000313" key="2">
    <source>
        <dbReference type="Proteomes" id="UP001055811"/>
    </source>
</evidence>